<sequence>MIKPLALATAAFGLLAAPVQAQEKTEAVELTRGEAELAELLEGRVAGEPRSCIRTIGSRNLNQIDGTALTYRDGDTVWVNYTRNPADIDDSEIMVIKRFSSTSLCRSDQIRLVDRTAGFLSGLIFLDDFVPYTKVDSEVAAEG</sequence>
<protein>
    <submittedName>
        <fullName evidence="2">Uncharacterized protein</fullName>
    </submittedName>
</protein>
<dbReference type="AlphaFoldDB" id="A0A3T1CFI7"/>
<feature type="chain" id="PRO_5041546809" evidence="1">
    <location>
        <begin position="22"/>
        <end position="143"/>
    </location>
</feature>
<evidence type="ECO:0000313" key="3">
    <source>
        <dbReference type="EMBL" id="QFI62596.1"/>
    </source>
</evidence>
<dbReference type="EMBL" id="AP019389">
    <property type="protein sequence ID" value="BBI19740.1"/>
    <property type="molecule type" value="Genomic_DNA"/>
</dbReference>
<organism evidence="2 4">
    <name type="scientific">Qipengyuania flava</name>
    <dbReference type="NCBI Taxonomy" id="192812"/>
    <lineage>
        <taxon>Bacteria</taxon>
        <taxon>Pseudomonadati</taxon>
        <taxon>Pseudomonadota</taxon>
        <taxon>Alphaproteobacteria</taxon>
        <taxon>Sphingomonadales</taxon>
        <taxon>Erythrobacteraceae</taxon>
        <taxon>Qipengyuania</taxon>
    </lineage>
</organism>
<proteinExistence type="predicted"/>
<evidence type="ECO:0000313" key="2">
    <source>
        <dbReference type="EMBL" id="BBI19740.1"/>
    </source>
</evidence>
<gene>
    <name evidence="3" type="ORF">D0Y83_04400</name>
    <name evidence="2" type="ORF">EKJ_05870</name>
</gene>
<name>A0A3T1CFI7_9SPHN</name>
<dbReference type="Proteomes" id="UP000290057">
    <property type="component" value="Chromosome"/>
</dbReference>
<reference evidence="3" key="2">
    <citation type="submission" date="2018-09" db="EMBL/GenBank/DDBJ databases">
        <authorList>
            <person name="Zhang J."/>
        </authorList>
    </citation>
    <scope>NUCLEOTIDE SEQUENCE</scope>
    <source>
        <strain evidence="3">21-3</strain>
    </source>
</reference>
<dbReference type="GeneID" id="69696530"/>
<reference evidence="5" key="1">
    <citation type="submission" date="2018-09" db="EMBL/GenBank/DDBJ databases">
        <title>Nocardia yunnanensis sp. nov., an actinomycete isolated from a soil sample.</title>
        <authorList>
            <person name="Zhang J."/>
        </authorList>
    </citation>
    <scope>NUCLEOTIDE SEQUENCE [LARGE SCALE GENOMIC DNA]</scope>
    <source>
        <strain evidence="5">21-3</strain>
    </source>
</reference>
<accession>A0A3T1CFI7</accession>
<evidence type="ECO:0000313" key="4">
    <source>
        <dbReference type="Proteomes" id="UP000290057"/>
    </source>
</evidence>
<keyword evidence="1" id="KW-0732">Signal</keyword>
<feature type="signal peptide" evidence="1">
    <location>
        <begin position="1"/>
        <end position="21"/>
    </location>
</feature>
<evidence type="ECO:0000256" key="1">
    <source>
        <dbReference type="SAM" id="SignalP"/>
    </source>
</evidence>
<dbReference type="EMBL" id="CP032228">
    <property type="protein sequence ID" value="QFI62596.1"/>
    <property type="molecule type" value="Genomic_DNA"/>
</dbReference>
<keyword evidence="4" id="KW-1185">Reference proteome</keyword>
<dbReference type="Proteomes" id="UP000325385">
    <property type="component" value="Chromosome"/>
</dbReference>
<dbReference type="RefSeq" id="WP_067501783.1">
    <property type="nucleotide sequence ID" value="NZ_AP019389.1"/>
</dbReference>
<reference evidence="2 4" key="3">
    <citation type="submission" date="2019-01" db="EMBL/GenBank/DDBJ databases">
        <title>Complete genome sequence of Erythrobacter flavus KJ5.</title>
        <authorList>
            <person name="Kanesaki Y."/>
            <person name="Brotosudarmo T."/>
            <person name="Moriuchi R."/>
            <person name="Awai K."/>
        </authorList>
    </citation>
    <scope>NUCLEOTIDE SEQUENCE [LARGE SCALE GENOMIC DNA]</scope>
    <source>
        <strain evidence="2 4">KJ5</strain>
    </source>
</reference>
<evidence type="ECO:0000313" key="5">
    <source>
        <dbReference type="Proteomes" id="UP000325385"/>
    </source>
</evidence>